<keyword evidence="2" id="KW-0285">Flavoprotein</keyword>
<keyword evidence="4" id="KW-0560">Oxidoreductase</keyword>
<organism evidence="6 7">
    <name type="scientific">Fusarium pseudoanthophilum</name>
    <dbReference type="NCBI Taxonomy" id="48495"/>
    <lineage>
        <taxon>Eukaryota</taxon>
        <taxon>Fungi</taxon>
        <taxon>Dikarya</taxon>
        <taxon>Ascomycota</taxon>
        <taxon>Pezizomycotina</taxon>
        <taxon>Sordariomycetes</taxon>
        <taxon>Hypocreomycetidae</taxon>
        <taxon>Hypocreales</taxon>
        <taxon>Nectriaceae</taxon>
        <taxon>Fusarium</taxon>
        <taxon>Fusarium fujikuroi species complex</taxon>
    </lineage>
</organism>
<dbReference type="Gene3D" id="3.20.20.70">
    <property type="entry name" value="Aldolase class I"/>
    <property type="match status" value="1"/>
</dbReference>
<evidence type="ECO:0000256" key="3">
    <source>
        <dbReference type="ARBA" id="ARBA00022643"/>
    </source>
</evidence>
<keyword evidence="3" id="KW-0288">FMN</keyword>
<evidence type="ECO:0000256" key="2">
    <source>
        <dbReference type="ARBA" id="ARBA00022630"/>
    </source>
</evidence>
<dbReference type="PANTHER" id="PTHR43656">
    <property type="entry name" value="BINDING OXIDOREDUCTASE, PUTATIVE (AFU_ORTHOLOGUE AFUA_2G08260)-RELATED"/>
    <property type="match status" value="1"/>
</dbReference>
<dbReference type="InterPro" id="IPR035994">
    <property type="entry name" value="Nucleoside_phosphorylase_sf"/>
</dbReference>
<dbReference type="InterPro" id="IPR001155">
    <property type="entry name" value="OxRdtase_FMN_N"/>
</dbReference>
<dbReference type="InterPro" id="IPR013785">
    <property type="entry name" value="Aldolase_TIM"/>
</dbReference>
<protein>
    <submittedName>
        <fullName evidence="6">NADH oxidase</fullName>
    </submittedName>
</protein>
<dbReference type="Proteomes" id="UP000544095">
    <property type="component" value="Unassembled WGS sequence"/>
</dbReference>
<feature type="domain" description="NADH:flavin oxidoreductase/NADH oxidase N-terminal" evidence="5">
    <location>
        <begin position="16"/>
        <end position="358"/>
    </location>
</feature>
<dbReference type="AlphaFoldDB" id="A0A8H5KF30"/>
<name>A0A8H5KF30_9HYPO</name>
<keyword evidence="7" id="KW-1185">Reference proteome</keyword>
<sequence>MSSVANSQLQLRCGLVLKNRLVKTAMSEKMAQGLLPSSNHEKVYKRWAEGGWAALITGNIMVSDKYLGSNEDVAVTGSVSNLLKSWPEWTAVTKNQNCHMIAQLNHPGRQSAIGAGKRSIFSKTIAPSAFPINLGDNIVAKLICMLVFGTPSAMTRYDIDVVIAQFTQAAQLAYQAGFQGVEVHAAHGFLLSQFMSLNSNKRDDEFGGSTDKRVELALRIIRSIRREVPKTFCVGVKINSADFKDEEGMTQMLRHIELIQQEEIDYINLSGGSFEDPQMMSTNSSLQPSSTRSRSSIREGFFLRTSAEIRRRFPNLTLLVTGGFRSRNGVAGALDSNACDLIGLGRPAVKYPELPNKIMFNEDIGDDEARFDVESAPGGGWLASKVRSVGAGAETPDASSNSLQPHLEKIARSIPRSSTSSYSHPGQENDHLFKAVCSTCFALRDCVNADNHVQRKARRPPDLPEIHYGLIASGNRVLKDASTRDRWAKEHGILCFEREAAGVMNILPCLVIRGICDYADAYKDKTWQNYAAATAAAYAKLLLCHTAPSRAESKTVIDDWDSSLYIYGSGDGPPAKRRRA</sequence>
<evidence type="ECO:0000256" key="4">
    <source>
        <dbReference type="ARBA" id="ARBA00023002"/>
    </source>
</evidence>
<dbReference type="Pfam" id="PF00724">
    <property type="entry name" value="Oxidored_FMN"/>
    <property type="match status" value="1"/>
</dbReference>
<reference evidence="6 7" key="1">
    <citation type="submission" date="2020-05" db="EMBL/GenBank/DDBJ databases">
        <title>Identification and distribution of gene clusters putatively required for synthesis of sphingolipid metabolism inhibitors in phylogenetically diverse species of the filamentous fungus Fusarium.</title>
        <authorList>
            <person name="Kim H.-S."/>
            <person name="Busman M."/>
            <person name="Brown D.W."/>
            <person name="Divon H."/>
            <person name="Uhlig S."/>
            <person name="Proctor R.H."/>
        </authorList>
    </citation>
    <scope>NUCLEOTIDE SEQUENCE [LARGE SCALE GENOMIC DNA]</scope>
    <source>
        <strain evidence="6 7">NRRL 25211</strain>
    </source>
</reference>
<comment type="similarity">
    <text evidence="1">Belongs to the NADH:flavin oxidoreductase/NADH oxidase family.</text>
</comment>
<proteinExistence type="inferred from homology"/>
<dbReference type="InterPro" id="IPR051799">
    <property type="entry name" value="NADH_flavin_oxidoreductase"/>
</dbReference>
<dbReference type="GO" id="GO:0016491">
    <property type="term" value="F:oxidoreductase activity"/>
    <property type="evidence" value="ECO:0007669"/>
    <property type="project" value="UniProtKB-KW"/>
</dbReference>
<dbReference type="EMBL" id="JAAOAR010000881">
    <property type="protein sequence ID" value="KAF5572697.1"/>
    <property type="molecule type" value="Genomic_DNA"/>
</dbReference>
<dbReference type="SUPFAM" id="SSF51395">
    <property type="entry name" value="FMN-linked oxidoreductases"/>
    <property type="match status" value="1"/>
</dbReference>
<dbReference type="SUPFAM" id="SSF53167">
    <property type="entry name" value="Purine and uridine phosphorylases"/>
    <property type="match status" value="1"/>
</dbReference>
<evidence type="ECO:0000313" key="7">
    <source>
        <dbReference type="Proteomes" id="UP000544095"/>
    </source>
</evidence>
<gene>
    <name evidence="6" type="ORF">FPANT_12870</name>
</gene>
<evidence type="ECO:0000313" key="6">
    <source>
        <dbReference type="EMBL" id="KAF5572697.1"/>
    </source>
</evidence>
<dbReference type="PANTHER" id="PTHR43656:SF2">
    <property type="entry name" value="BINDING OXIDOREDUCTASE, PUTATIVE (AFU_ORTHOLOGUE AFUA_2G08260)-RELATED"/>
    <property type="match status" value="1"/>
</dbReference>
<comment type="caution">
    <text evidence="6">The sequence shown here is derived from an EMBL/GenBank/DDBJ whole genome shotgun (WGS) entry which is preliminary data.</text>
</comment>
<dbReference type="Gene3D" id="3.40.50.1580">
    <property type="entry name" value="Nucleoside phosphorylase domain"/>
    <property type="match status" value="1"/>
</dbReference>
<dbReference type="GO" id="GO:0010181">
    <property type="term" value="F:FMN binding"/>
    <property type="evidence" value="ECO:0007669"/>
    <property type="project" value="InterPro"/>
</dbReference>
<dbReference type="GO" id="GO:0009116">
    <property type="term" value="P:nucleoside metabolic process"/>
    <property type="evidence" value="ECO:0007669"/>
    <property type="project" value="InterPro"/>
</dbReference>
<evidence type="ECO:0000259" key="5">
    <source>
        <dbReference type="Pfam" id="PF00724"/>
    </source>
</evidence>
<evidence type="ECO:0000256" key="1">
    <source>
        <dbReference type="ARBA" id="ARBA00005979"/>
    </source>
</evidence>
<accession>A0A8H5KF30</accession>